<feature type="region of interest" description="Disordered" evidence="1">
    <location>
        <begin position="79"/>
        <end position="181"/>
    </location>
</feature>
<name>A0ABN9R4L6_9DINO</name>
<evidence type="ECO:0000256" key="1">
    <source>
        <dbReference type="SAM" id="MobiDB-lite"/>
    </source>
</evidence>
<feature type="non-terminal residue" evidence="2">
    <location>
        <position position="181"/>
    </location>
</feature>
<feature type="compositionally biased region" description="Basic residues" evidence="1">
    <location>
        <begin position="166"/>
        <end position="175"/>
    </location>
</feature>
<evidence type="ECO:0000313" key="2">
    <source>
        <dbReference type="EMBL" id="CAK0813718.1"/>
    </source>
</evidence>
<sequence>RLRGRAAAAGGGARREPAGPRPARPAGPRRRAGGADRVVARGRGASGGAVLRRNGGVGGAVAAGGRAVLPVAAQGRCPAVGHQGAGAPQQEGRHLGDRHLRLHPGPPGGGERRGLRRQARQEAEGGRAPLHPSAAPAPEVCGARAPAARRPHGAAAASRPADADARRRRRGRARRPPPPAR</sequence>
<organism evidence="2 3">
    <name type="scientific">Prorocentrum cordatum</name>
    <dbReference type="NCBI Taxonomy" id="2364126"/>
    <lineage>
        <taxon>Eukaryota</taxon>
        <taxon>Sar</taxon>
        <taxon>Alveolata</taxon>
        <taxon>Dinophyceae</taxon>
        <taxon>Prorocentrales</taxon>
        <taxon>Prorocentraceae</taxon>
        <taxon>Prorocentrum</taxon>
    </lineage>
</organism>
<protein>
    <submittedName>
        <fullName evidence="2">Uncharacterized protein</fullName>
    </submittedName>
</protein>
<comment type="caution">
    <text evidence="2">The sequence shown here is derived from an EMBL/GenBank/DDBJ whole genome shotgun (WGS) entry which is preliminary data.</text>
</comment>
<dbReference type="Proteomes" id="UP001189429">
    <property type="component" value="Unassembled WGS sequence"/>
</dbReference>
<dbReference type="EMBL" id="CAUYUJ010005455">
    <property type="protein sequence ID" value="CAK0813718.1"/>
    <property type="molecule type" value="Genomic_DNA"/>
</dbReference>
<feature type="region of interest" description="Disordered" evidence="1">
    <location>
        <begin position="1"/>
        <end position="57"/>
    </location>
</feature>
<accession>A0ABN9R4L6</accession>
<keyword evidence="3" id="KW-1185">Reference proteome</keyword>
<reference evidence="2" key="1">
    <citation type="submission" date="2023-10" db="EMBL/GenBank/DDBJ databases">
        <authorList>
            <person name="Chen Y."/>
            <person name="Shah S."/>
            <person name="Dougan E. K."/>
            <person name="Thang M."/>
            <person name="Chan C."/>
        </authorList>
    </citation>
    <scope>NUCLEOTIDE SEQUENCE [LARGE SCALE GENOMIC DNA]</scope>
</reference>
<feature type="compositionally biased region" description="Low complexity" evidence="1">
    <location>
        <begin position="35"/>
        <end position="54"/>
    </location>
</feature>
<gene>
    <name evidence="2" type="ORF">PCOR1329_LOCUS17543</name>
</gene>
<proteinExistence type="predicted"/>
<feature type="non-terminal residue" evidence="2">
    <location>
        <position position="1"/>
    </location>
</feature>
<evidence type="ECO:0000313" key="3">
    <source>
        <dbReference type="Proteomes" id="UP001189429"/>
    </source>
</evidence>